<dbReference type="Proteomes" id="UP000799536">
    <property type="component" value="Unassembled WGS sequence"/>
</dbReference>
<comment type="caution">
    <text evidence="1">The sequence shown here is derived from an EMBL/GenBank/DDBJ whole genome shotgun (WGS) entry which is preliminary data.</text>
</comment>
<gene>
    <name evidence="1" type="ORF">GQ43DRAFT_118760</name>
</gene>
<sequence>MRKGLLVLSVVERRPLSAPPTCSPYLQQMVSRIRPVQLCGGLSTPHLHRLPKRAAPSARKARQMIFDLSSLALGPKTHLDDFVKPVPKFQARPPVHYPGAWVDKGSMFYPVNLLVSGHWRSFGAFRLQRRDSIHVLSQISHAGLQQQPEDRAGTGDCSADAAERRCPAASNFVSFALNK</sequence>
<evidence type="ECO:0000313" key="2">
    <source>
        <dbReference type="Proteomes" id="UP000799536"/>
    </source>
</evidence>
<evidence type="ECO:0000313" key="1">
    <source>
        <dbReference type="EMBL" id="KAF2199361.1"/>
    </source>
</evidence>
<accession>A0A9P4JJQ4</accession>
<protein>
    <submittedName>
        <fullName evidence="1">Uncharacterized protein</fullName>
    </submittedName>
</protein>
<name>A0A9P4JJQ4_9PLEO</name>
<proteinExistence type="predicted"/>
<keyword evidence="2" id="KW-1185">Reference proteome</keyword>
<dbReference type="EMBL" id="ML994080">
    <property type="protein sequence ID" value="KAF2199361.1"/>
    <property type="molecule type" value="Genomic_DNA"/>
</dbReference>
<organism evidence="1 2">
    <name type="scientific">Delitschia confertaspora ATCC 74209</name>
    <dbReference type="NCBI Taxonomy" id="1513339"/>
    <lineage>
        <taxon>Eukaryota</taxon>
        <taxon>Fungi</taxon>
        <taxon>Dikarya</taxon>
        <taxon>Ascomycota</taxon>
        <taxon>Pezizomycotina</taxon>
        <taxon>Dothideomycetes</taxon>
        <taxon>Pleosporomycetidae</taxon>
        <taxon>Pleosporales</taxon>
        <taxon>Delitschiaceae</taxon>
        <taxon>Delitschia</taxon>
    </lineage>
</organism>
<reference evidence="1" key="1">
    <citation type="journal article" date="2020" name="Stud. Mycol.">
        <title>101 Dothideomycetes genomes: a test case for predicting lifestyles and emergence of pathogens.</title>
        <authorList>
            <person name="Haridas S."/>
            <person name="Albert R."/>
            <person name="Binder M."/>
            <person name="Bloem J."/>
            <person name="Labutti K."/>
            <person name="Salamov A."/>
            <person name="Andreopoulos B."/>
            <person name="Baker S."/>
            <person name="Barry K."/>
            <person name="Bills G."/>
            <person name="Bluhm B."/>
            <person name="Cannon C."/>
            <person name="Castanera R."/>
            <person name="Culley D."/>
            <person name="Daum C."/>
            <person name="Ezra D."/>
            <person name="Gonzalez J."/>
            <person name="Henrissat B."/>
            <person name="Kuo A."/>
            <person name="Liang C."/>
            <person name="Lipzen A."/>
            <person name="Lutzoni F."/>
            <person name="Magnuson J."/>
            <person name="Mondo S."/>
            <person name="Nolan M."/>
            <person name="Ohm R."/>
            <person name="Pangilinan J."/>
            <person name="Park H.-J."/>
            <person name="Ramirez L."/>
            <person name="Alfaro M."/>
            <person name="Sun H."/>
            <person name="Tritt A."/>
            <person name="Yoshinaga Y."/>
            <person name="Zwiers L.-H."/>
            <person name="Turgeon B."/>
            <person name="Goodwin S."/>
            <person name="Spatafora J."/>
            <person name="Crous P."/>
            <person name="Grigoriev I."/>
        </authorList>
    </citation>
    <scope>NUCLEOTIDE SEQUENCE</scope>
    <source>
        <strain evidence="1">ATCC 74209</strain>
    </source>
</reference>
<dbReference type="AlphaFoldDB" id="A0A9P4JJQ4"/>